<evidence type="ECO:0000256" key="1">
    <source>
        <dbReference type="SAM" id="Phobius"/>
    </source>
</evidence>
<gene>
    <name evidence="2" type="ORF">GARC_0058</name>
</gene>
<sequence>MKRTIKLITYLNAVLVYLILFYSTSLFSKTFSETFNVNLGGLLTIQTDTDSINKQLTEDANLTTSDGSITAYLITDIQIDIDASTSGGRVKVTSK</sequence>
<reference evidence="2 3" key="1">
    <citation type="journal article" date="2017" name="Antonie Van Leeuwenhoek">
        <title>Rhizobium rhizosphaerae sp. nov., a novel species isolated from rice rhizosphere.</title>
        <authorList>
            <person name="Zhao J.J."/>
            <person name="Zhang J."/>
            <person name="Zhang R.J."/>
            <person name="Zhang C.W."/>
            <person name="Yin H.Q."/>
            <person name="Zhang X.X."/>
        </authorList>
    </citation>
    <scope>NUCLEOTIDE SEQUENCE [LARGE SCALE GENOMIC DNA]</scope>
    <source>
        <strain evidence="2 3">BSs20135</strain>
    </source>
</reference>
<dbReference type="EMBL" id="BAEO01000002">
    <property type="protein sequence ID" value="GAC17040.1"/>
    <property type="molecule type" value="Genomic_DNA"/>
</dbReference>
<protein>
    <submittedName>
        <fullName evidence="2">Uncharacterized protein</fullName>
    </submittedName>
</protein>
<keyword evidence="1" id="KW-0812">Transmembrane</keyword>
<accession>K6Z0Q4</accession>
<proteinExistence type="predicted"/>
<keyword evidence="3" id="KW-1185">Reference proteome</keyword>
<dbReference type="STRING" id="493475.GARC_0058"/>
<dbReference type="RefSeq" id="WP_007615465.1">
    <property type="nucleotide sequence ID" value="NZ_BAEO01000002.1"/>
</dbReference>
<organism evidence="2 3">
    <name type="scientific">Paraglaciecola arctica BSs20135</name>
    <dbReference type="NCBI Taxonomy" id="493475"/>
    <lineage>
        <taxon>Bacteria</taxon>
        <taxon>Pseudomonadati</taxon>
        <taxon>Pseudomonadota</taxon>
        <taxon>Gammaproteobacteria</taxon>
        <taxon>Alteromonadales</taxon>
        <taxon>Alteromonadaceae</taxon>
        <taxon>Paraglaciecola</taxon>
    </lineage>
</organism>
<dbReference type="AlphaFoldDB" id="K6Z0Q4"/>
<dbReference type="OrthoDB" id="187423at2"/>
<name>K6Z0Q4_9ALTE</name>
<comment type="caution">
    <text evidence="2">The sequence shown here is derived from an EMBL/GenBank/DDBJ whole genome shotgun (WGS) entry which is preliminary data.</text>
</comment>
<dbReference type="Proteomes" id="UP000006327">
    <property type="component" value="Unassembled WGS sequence"/>
</dbReference>
<keyword evidence="1" id="KW-1133">Transmembrane helix</keyword>
<keyword evidence="1" id="KW-0472">Membrane</keyword>
<evidence type="ECO:0000313" key="3">
    <source>
        <dbReference type="Proteomes" id="UP000006327"/>
    </source>
</evidence>
<feature type="transmembrane region" description="Helical" evidence="1">
    <location>
        <begin position="7"/>
        <end position="27"/>
    </location>
</feature>
<evidence type="ECO:0000313" key="2">
    <source>
        <dbReference type="EMBL" id="GAC17040.1"/>
    </source>
</evidence>